<proteinExistence type="predicted"/>
<comment type="caution">
    <text evidence="1">The sequence shown here is derived from an EMBL/GenBank/DDBJ whole genome shotgun (WGS) entry which is preliminary data.</text>
</comment>
<evidence type="ECO:0000313" key="1">
    <source>
        <dbReference type="EMBL" id="KAJ8962538.1"/>
    </source>
</evidence>
<sequence>MGLDILISPNKVDSYQIFFLKAHSKGKTIMLNEAEKGFQVSMMTDTTSIPGEVTAGCVPHQKGTGWIPGMLPLEQ</sequence>
<keyword evidence="2" id="KW-1185">Reference proteome</keyword>
<reference evidence="1" key="1">
    <citation type="journal article" date="2023" name="Insect Mol. Biol.">
        <title>Genome sequencing provides insights into the evolution of gene families encoding plant cell wall-degrading enzymes in longhorned beetles.</title>
        <authorList>
            <person name="Shin N.R."/>
            <person name="Okamura Y."/>
            <person name="Kirsch R."/>
            <person name="Pauchet Y."/>
        </authorList>
    </citation>
    <scope>NUCLEOTIDE SEQUENCE</scope>
    <source>
        <strain evidence="1">AMC_N1</strain>
    </source>
</reference>
<protein>
    <submittedName>
        <fullName evidence="1">Uncharacterized protein</fullName>
    </submittedName>
</protein>
<name>A0AAV8ZDL0_9CUCU</name>
<evidence type="ECO:0000313" key="2">
    <source>
        <dbReference type="Proteomes" id="UP001162162"/>
    </source>
</evidence>
<dbReference type="Proteomes" id="UP001162162">
    <property type="component" value="Unassembled WGS sequence"/>
</dbReference>
<organism evidence="1 2">
    <name type="scientific">Aromia moschata</name>
    <dbReference type="NCBI Taxonomy" id="1265417"/>
    <lineage>
        <taxon>Eukaryota</taxon>
        <taxon>Metazoa</taxon>
        <taxon>Ecdysozoa</taxon>
        <taxon>Arthropoda</taxon>
        <taxon>Hexapoda</taxon>
        <taxon>Insecta</taxon>
        <taxon>Pterygota</taxon>
        <taxon>Neoptera</taxon>
        <taxon>Endopterygota</taxon>
        <taxon>Coleoptera</taxon>
        <taxon>Polyphaga</taxon>
        <taxon>Cucujiformia</taxon>
        <taxon>Chrysomeloidea</taxon>
        <taxon>Cerambycidae</taxon>
        <taxon>Cerambycinae</taxon>
        <taxon>Callichromatini</taxon>
        <taxon>Aromia</taxon>
    </lineage>
</organism>
<accession>A0AAV8ZDL0</accession>
<gene>
    <name evidence="1" type="ORF">NQ318_000930</name>
</gene>
<dbReference type="EMBL" id="JAPWTK010000002">
    <property type="protein sequence ID" value="KAJ8962538.1"/>
    <property type="molecule type" value="Genomic_DNA"/>
</dbReference>
<dbReference type="AlphaFoldDB" id="A0AAV8ZDL0"/>